<accession>A0AAN1XWU2</accession>
<dbReference type="Proteomes" id="UP001317532">
    <property type="component" value="Chromosome"/>
</dbReference>
<keyword evidence="2" id="KW-1133">Transmembrane helix</keyword>
<dbReference type="PANTHER" id="PTHR33219:SF14">
    <property type="entry name" value="PROTEIN COFACTOR ASSEMBLY OF COMPLEX C SUBUNIT B CCB3, CHLOROPLASTIC-RELATED"/>
    <property type="match status" value="1"/>
</dbReference>
<keyword evidence="3" id="KW-0131">Cell cycle</keyword>
<feature type="transmembrane region" description="Helical" evidence="2">
    <location>
        <begin position="12"/>
        <end position="33"/>
    </location>
</feature>
<dbReference type="PANTHER" id="PTHR33219">
    <property type="entry name" value="YLMG HOMOLOG PROTEIN 2, CHLOROPLASTIC"/>
    <property type="match status" value="1"/>
</dbReference>
<name>A0AAN1XWU2_UNVUL</name>
<dbReference type="GO" id="GO:0051301">
    <property type="term" value="P:cell division"/>
    <property type="evidence" value="ECO:0007669"/>
    <property type="project" value="UniProtKB-KW"/>
</dbReference>
<evidence type="ECO:0000313" key="4">
    <source>
        <dbReference type="Proteomes" id="UP001317532"/>
    </source>
</evidence>
<reference evidence="3 4" key="1">
    <citation type="journal article" date="2022" name="ISME Commun">
        <title>Vulcanimicrobium alpinus gen. nov. sp. nov., the first cultivated representative of the candidate phylum 'Eremiobacterota', is a metabolically versatile aerobic anoxygenic phototroph.</title>
        <authorList>
            <person name="Yabe S."/>
            <person name="Muto K."/>
            <person name="Abe K."/>
            <person name="Yokota A."/>
            <person name="Staudigel H."/>
            <person name="Tebo B.M."/>
        </authorList>
    </citation>
    <scope>NUCLEOTIDE SEQUENCE [LARGE SCALE GENOMIC DNA]</scope>
    <source>
        <strain evidence="3 4">WC8-2</strain>
    </source>
</reference>
<dbReference type="EMBL" id="AP025523">
    <property type="protein sequence ID" value="BDE06430.1"/>
    <property type="molecule type" value="Genomic_DNA"/>
</dbReference>
<dbReference type="RefSeq" id="WP_317997387.1">
    <property type="nucleotide sequence ID" value="NZ_AP025523.1"/>
</dbReference>
<organism evidence="3 4">
    <name type="scientific">Vulcanimicrobium alpinum</name>
    <dbReference type="NCBI Taxonomy" id="3016050"/>
    <lineage>
        <taxon>Bacteria</taxon>
        <taxon>Bacillati</taxon>
        <taxon>Vulcanimicrobiota</taxon>
        <taxon>Vulcanimicrobiia</taxon>
        <taxon>Vulcanimicrobiales</taxon>
        <taxon>Vulcanimicrobiaceae</taxon>
        <taxon>Vulcanimicrobium</taxon>
    </lineage>
</organism>
<dbReference type="AlphaFoldDB" id="A0AAN1XWU2"/>
<evidence type="ECO:0000313" key="3">
    <source>
        <dbReference type="EMBL" id="BDE06430.1"/>
    </source>
</evidence>
<evidence type="ECO:0000256" key="1">
    <source>
        <dbReference type="ARBA" id="ARBA00010894"/>
    </source>
</evidence>
<keyword evidence="3" id="KW-0132">Cell division</keyword>
<feature type="transmembrane region" description="Helical" evidence="2">
    <location>
        <begin position="53"/>
        <end position="74"/>
    </location>
</feature>
<gene>
    <name evidence="3" type="ORF">WPS_17060</name>
</gene>
<dbReference type="GO" id="GO:0016020">
    <property type="term" value="C:membrane"/>
    <property type="evidence" value="ECO:0007669"/>
    <property type="project" value="InterPro"/>
</dbReference>
<protein>
    <submittedName>
        <fullName evidence="3">Cell division protein</fullName>
    </submittedName>
</protein>
<dbReference type="KEGG" id="vab:WPS_17060"/>
<evidence type="ECO:0000256" key="2">
    <source>
        <dbReference type="SAM" id="Phobius"/>
    </source>
</evidence>
<proteinExistence type="inferred from homology"/>
<sequence>MCQVWQVVDLIFKIYVLLMIVYAVVSWVPSIRGRWSEYLAMLIEPVLAPVRRIVPPLGGLDLSFIIVIIVIQLVDSQIVRNNLYACVGGY</sequence>
<dbReference type="Pfam" id="PF02325">
    <property type="entry name" value="CCB3_YggT"/>
    <property type="match status" value="1"/>
</dbReference>
<keyword evidence="2" id="KW-0812">Transmembrane</keyword>
<comment type="similarity">
    <text evidence="1">Belongs to the YggT family.</text>
</comment>
<keyword evidence="2" id="KW-0472">Membrane</keyword>
<dbReference type="InterPro" id="IPR003425">
    <property type="entry name" value="CCB3/YggT"/>
</dbReference>
<keyword evidence="4" id="KW-1185">Reference proteome</keyword>